<proteinExistence type="predicted"/>
<sequence length="193" mass="22912">MNKIILLLFLVVSISSLSQETNYIDNDTVLSWDMTRKLKWVDFKGVKDTTNYSRHGAVTNYSLYLFPKKIYPKDYEKINVIPLMYKNTSWSVDESVGLLLHEQLHFDIAELYARKIRKCFEELKKGGENNIYTYIKIANELDFQCTEYQKLYDSETRHGQIGLRQLAWQRKIARELNELMNYSYKAKLKDIQN</sequence>
<keyword evidence="3" id="KW-1185">Reference proteome</keyword>
<protein>
    <recommendedName>
        <fullName evidence="4">Secreted Zn-dependent protease</fullName>
    </recommendedName>
</protein>
<dbReference type="OrthoDB" id="5431540at2"/>
<name>A0A4V2PT36_9FLAO</name>
<dbReference type="AlphaFoldDB" id="A0A4V2PT36"/>
<gene>
    <name evidence="2" type="ORF">DFQ05_2223</name>
</gene>
<comment type="caution">
    <text evidence="2">The sequence shown here is derived from an EMBL/GenBank/DDBJ whole genome shotgun (WGS) entry which is preliminary data.</text>
</comment>
<reference evidence="2 3" key="1">
    <citation type="journal article" date="2015" name="Stand. Genomic Sci.">
        <title>Genomic Encyclopedia of Bacterial and Archaeal Type Strains, Phase III: the genomes of soil and plant-associated and newly described type strains.</title>
        <authorList>
            <person name="Whitman W.B."/>
            <person name="Woyke T."/>
            <person name="Klenk H.P."/>
            <person name="Zhou Y."/>
            <person name="Lilburn T.G."/>
            <person name="Beck B.J."/>
            <person name="De Vos P."/>
            <person name="Vandamme P."/>
            <person name="Eisen J.A."/>
            <person name="Garrity G."/>
            <person name="Hugenholtz P."/>
            <person name="Kyrpides N.C."/>
        </authorList>
    </citation>
    <scope>NUCLEOTIDE SEQUENCE [LARGE SCALE GENOMIC DNA]</scope>
    <source>
        <strain evidence="2 3">CECT 8445</strain>
    </source>
</reference>
<dbReference type="EMBL" id="SMGI01000004">
    <property type="protein sequence ID" value="TCK65011.1"/>
    <property type="molecule type" value="Genomic_DNA"/>
</dbReference>
<evidence type="ECO:0008006" key="4">
    <source>
        <dbReference type="Google" id="ProtNLM"/>
    </source>
</evidence>
<dbReference type="RefSeq" id="WP_132705448.1">
    <property type="nucleotide sequence ID" value="NZ_SMGI01000004.1"/>
</dbReference>
<dbReference type="Proteomes" id="UP000295714">
    <property type="component" value="Unassembled WGS sequence"/>
</dbReference>
<keyword evidence="1" id="KW-0732">Signal</keyword>
<feature type="signal peptide" evidence="1">
    <location>
        <begin position="1"/>
        <end position="18"/>
    </location>
</feature>
<accession>A0A4V2PT36</accession>
<evidence type="ECO:0000256" key="1">
    <source>
        <dbReference type="SAM" id="SignalP"/>
    </source>
</evidence>
<evidence type="ECO:0000313" key="2">
    <source>
        <dbReference type="EMBL" id="TCK65011.1"/>
    </source>
</evidence>
<feature type="chain" id="PRO_5020808739" description="Secreted Zn-dependent protease" evidence="1">
    <location>
        <begin position="19"/>
        <end position="193"/>
    </location>
</feature>
<evidence type="ECO:0000313" key="3">
    <source>
        <dbReference type="Proteomes" id="UP000295714"/>
    </source>
</evidence>
<organism evidence="2 3">
    <name type="scientific">Winogradskyella wandonensis</name>
    <dbReference type="NCBI Taxonomy" id="1442586"/>
    <lineage>
        <taxon>Bacteria</taxon>
        <taxon>Pseudomonadati</taxon>
        <taxon>Bacteroidota</taxon>
        <taxon>Flavobacteriia</taxon>
        <taxon>Flavobacteriales</taxon>
        <taxon>Flavobacteriaceae</taxon>
        <taxon>Winogradskyella</taxon>
    </lineage>
</organism>